<dbReference type="Pfam" id="PF00482">
    <property type="entry name" value="T2SSF"/>
    <property type="match status" value="1"/>
</dbReference>
<keyword evidence="5 6" id="KW-0472">Membrane</keyword>
<dbReference type="OrthoDB" id="5243396at2"/>
<organism evidence="8 9">
    <name type="scientific">Streptomyces triticagri</name>
    <dbReference type="NCBI Taxonomy" id="2293568"/>
    <lineage>
        <taxon>Bacteria</taxon>
        <taxon>Bacillati</taxon>
        <taxon>Actinomycetota</taxon>
        <taxon>Actinomycetes</taxon>
        <taxon>Kitasatosporales</taxon>
        <taxon>Streptomycetaceae</taxon>
        <taxon>Streptomyces</taxon>
    </lineage>
</organism>
<dbReference type="Gene3D" id="1.20.81.30">
    <property type="entry name" value="Type II secretion system (T2SS), domain F"/>
    <property type="match status" value="1"/>
</dbReference>
<dbReference type="AlphaFoldDB" id="A0A372M2N2"/>
<accession>A0A372M2N2</accession>
<reference evidence="8 9" key="1">
    <citation type="submission" date="2018-08" db="EMBL/GenBank/DDBJ databases">
        <title>Isolation, diversity and antifungal activity of Actinobacteria from wheat.</title>
        <authorList>
            <person name="Han C."/>
        </authorList>
    </citation>
    <scope>NUCLEOTIDE SEQUENCE [LARGE SCALE GENOMIC DNA]</scope>
    <source>
        <strain evidence="8 9">NEAU-YY421</strain>
    </source>
</reference>
<dbReference type="Proteomes" id="UP000263094">
    <property type="component" value="Unassembled WGS sequence"/>
</dbReference>
<evidence type="ECO:0000313" key="8">
    <source>
        <dbReference type="EMBL" id="RFU85184.1"/>
    </source>
</evidence>
<dbReference type="PANTHER" id="PTHR35007">
    <property type="entry name" value="INTEGRAL MEMBRANE PROTEIN-RELATED"/>
    <property type="match status" value="1"/>
</dbReference>
<evidence type="ECO:0000256" key="5">
    <source>
        <dbReference type="ARBA" id="ARBA00023136"/>
    </source>
</evidence>
<evidence type="ECO:0000256" key="4">
    <source>
        <dbReference type="ARBA" id="ARBA00022989"/>
    </source>
</evidence>
<evidence type="ECO:0000256" key="6">
    <source>
        <dbReference type="SAM" id="Phobius"/>
    </source>
</evidence>
<evidence type="ECO:0000256" key="3">
    <source>
        <dbReference type="ARBA" id="ARBA00022692"/>
    </source>
</evidence>
<keyword evidence="4 6" id="KW-1133">Transmembrane helix</keyword>
<dbReference type="GO" id="GO:0005886">
    <property type="term" value="C:plasma membrane"/>
    <property type="evidence" value="ECO:0007669"/>
    <property type="project" value="UniProtKB-SubCell"/>
</dbReference>
<comment type="caution">
    <text evidence="8">The sequence shown here is derived from an EMBL/GenBank/DDBJ whole genome shotgun (WGS) entry which is preliminary data.</text>
</comment>
<evidence type="ECO:0000256" key="2">
    <source>
        <dbReference type="ARBA" id="ARBA00022475"/>
    </source>
</evidence>
<proteinExistence type="predicted"/>
<keyword evidence="9" id="KW-1185">Reference proteome</keyword>
<feature type="transmembrane region" description="Helical" evidence="6">
    <location>
        <begin position="218"/>
        <end position="238"/>
    </location>
</feature>
<sequence length="295" mass="30791">MGAGPMTSTTLLGLLLGLGFAASLAVGTCGLHPRTRMKREGRRLRLPVHISGRRWLASIGAGTLSVAVTGWAVAGLLTIAGCLALPRLLGPDRAAAARTSKLEAVAVWAEMLRDTLSAAAGLEQAITATASVTPPALRDDVARLVERIEAGQSLGDALRAFADDVDDATCDMVTASLILAAESQARQLGSLLGQLAQATREQVTMRLKIEAGRSRVRTSVRVITGTTLSMAGGLVVLNRRYLDPFGTVEGQLALTVVGGLFAFAFWWLAKIGAIAEEPRVLKGAHSVPSGKAALH</sequence>
<comment type="subcellular location">
    <subcellularLocation>
        <location evidence="1">Cell membrane</location>
        <topology evidence="1">Multi-pass membrane protein</topology>
    </subcellularLocation>
</comment>
<dbReference type="InterPro" id="IPR018076">
    <property type="entry name" value="T2SS_GspF_dom"/>
</dbReference>
<dbReference type="InterPro" id="IPR042094">
    <property type="entry name" value="T2SS_GspF_sf"/>
</dbReference>
<protein>
    <recommendedName>
        <fullName evidence="7">Type II secretion system protein GspF domain-containing protein</fullName>
    </recommendedName>
</protein>
<gene>
    <name evidence="8" type="ORF">DY218_18670</name>
</gene>
<name>A0A372M2N2_9ACTN</name>
<evidence type="ECO:0000256" key="1">
    <source>
        <dbReference type="ARBA" id="ARBA00004651"/>
    </source>
</evidence>
<keyword evidence="2" id="KW-1003">Cell membrane</keyword>
<keyword evidence="3 6" id="KW-0812">Transmembrane</keyword>
<feature type="transmembrane region" description="Helical" evidence="6">
    <location>
        <begin position="250"/>
        <end position="269"/>
    </location>
</feature>
<evidence type="ECO:0000313" key="9">
    <source>
        <dbReference type="Proteomes" id="UP000263094"/>
    </source>
</evidence>
<feature type="domain" description="Type II secretion system protein GspF" evidence="7">
    <location>
        <begin position="109"/>
        <end position="231"/>
    </location>
</feature>
<dbReference type="PANTHER" id="PTHR35007:SF3">
    <property type="entry name" value="POSSIBLE CONSERVED ALANINE RICH MEMBRANE PROTEIN"/>
    <property type="match status" value="1"/>
</dbReference>
<evidence type="ECO:0000259" key="7">
    <source>
        <dbReference type="Pfam" id="PF00482"/>
    </source>
</evidence>
<dbReference type="EMBL" id="QUAK01000101">
    <property type="protein sequence ID" value="RFU85184.1"/>
    <property type="molecule type" value="Genomic_DNA"/>
</dbReference>